<name>A0A4R5NDX3_9LACO</name>
<gene>
    <name evidence="12" type="primary">hisA</name>
    <name evidence="15" type="ORF">C5L30_002360</name>
</gene>
<dbReference type="InterPro" id="IPR006063">
    <property type="entry name" value="HisA_bact_arch"/>
</dbReference>
<feature type="active site" description="Proton acceptor" evidence="12">
    <location>
        <position position="9"/>
    </location>
</feature>
<dbReference type="InterPro" id="IPR011060">
    <property type="entry name" value="RibuloseP-bd_barrel"/>
</dbReference>
<evidence type="ECO:0000256" key="4">
    <source>
        <dbReference type="ARBA" id="ARBA00009667"/>
    </source>
</evidence>
<evidence type="ECO:0000256" key="12">
    <source>
        <dbReference type="HAMAP-Rule" id="MF_01014"/>
    </source>
</evidence>
<proteinExistence type="inferred from homology"/>
<evidence type="ECO:0000256" key="6">
    <source>
        <dbReference type="ARBA" id="ARBA00018464"/>
    </source>
</evidence>
<dbReference type="FunFam" id="3.20.20.70:FF:000009">
    <property type="entry name" value="1-(5-phosphoribosyl)-5-[(5-phosphoribosylamino)methylideneamino] imidazole-4-carboxamide isomerase"/>
    <property type="match status" value="1"/>
</dbReference>
<sequence>MKMIFPAIDLKNGQSVRLFQGDYQVVTMINANPIQQAKQIEISGVKQLHLVDLDGAKSGQPENLAIIRQIRQVFTGFLELGGGIRTYQIAQQYLKLGIDRIVIGSAALKNPQLVKQLIDDFGASKIAIGIDGKNGQVATEGWLEQSKVKMSSLIAKMNEFGAKNFIVTDVSRDGTMQGPNLNLLGDLKEEIPQVNLIASGGIRNIEDLKALKRMGIDQSIIGKAIFEKTISLAQILEVEKC</sequence>
<dbReference type="HAMAP" id="MF_01014">
    <property type="entry name" value="HisA"/>
    <property type="match status" value="1"/>
</dbReference>
<evidence type="ECO:0000256" key="11">
    <source>
        <dbReference type="ARBA" id="ARBA00030547"/>
    </source>
</evidence>
<keyword evidence="9 12" id="KW-0368">Histidine biosynthesis</keyword>
<dbReference type="InterPro" id="IPR006062">
    <property type="entry name" value="His_biosynth"/>
</dbReference>
<comment type="similarity">
    <text evidence="4 12 13">Belongs to the HisA/HisF family.</text>
</comment>
<keyword evidence="8 12" id="KW-0028">Amino-acid biosynthesis</keyword>
<dbReference type="GO" id="GO:0003949">
    <property type="term" value="F:1-(5-phosphoribosyl)-5-[(5-phosphoribosylamino)methylideneamino]imidazole-4-carboxamide isomerase activity"/>
    <property type="evidence" value="ECO:0007669"/>
    <property type="project" value="UniProtKB-UniRule"/>
</dbReference>
<comment type="subcellular location">
    <subcellularLocation>
        <location evidence="2 12 14">Cytoplasm</location>
    </subcellularLocation>
</comment>
<evidence type="ECO:0000256" key="5">
    <source>
        <dbReference type="ARBA" id="ARBA00012550"/>
    </source>
</evidence>
<comment type="caution">
    <text evidence="15">The sequence shown here is derived from an EMBL/GenBank/DDBJ whole genome shotgun (WGS) entry which is preliminary data.</text>
</comment>
<dbReference type="CDD" id="cd04732">
    <property type="entry name" value="HisA"/>
    <property type="match status" value="1"/>
</dbReference>
<organism evidence="15 16">
    <name type="scientific">Companilactobacillus farciminis</name>
    <dbReference type="NCBI Taxonomy" id="1612"/>
    <lineage>
        <taxon>Bacteria</taxon>
        <taxon>Bacillati</taxon>
        <taxon>Bacillota</taxon>
        <taxon>Bacilli</taxon>
        <taxon>Lactobacillales</taxon>
        <taxon>Lactobacillaceae</taxon>
        <taxon>Companilactobacillus</taxon>
    </lineage>
</organism>
<dbReference type="InterPro" id="IPR044524">
    <property type="entry name" value="Isoase_HisA-like"/>
</dbReference>
<feature type="active site" description="Proton donor" evidence="12">
    <location>
        <position position="131"/>
    </location>
</feature>
<dbReference type="GO" id="GO:0000162">
    <property type="term" value="P:L-tryptophan biosynthetic process"/>
    <property type="evidence" value="ECO:0007669"/>
    <property type="project" value="TreeGrafter"/>
</dbReference>
<dbReference type="GO" id="GO:0005737">
    <property type="term" value="C:cytoplasm"/>
    <property type="evidence" value="ECO:0007669"/>
    <property type="project" value="UniProtKB-SubCell"/>
</dbReference>
<keyword evidence="16" id="KW-1185">Reference proteome</keyword>
<dbReference type="GO" id="GO:0000105">
    <property type="term" value="P:L-histidine biosynthetic process"/>
    <property type="evidence" value="ECO:0007669"/>
    <property type="project" value="UniProtKB-UniRule"/>
</dbReference>
<evidence type="ECO:0000313" key="15">
    <source>
        <dbReference type="EMBL" id="TDG71780.1"/>
    </source>
</evidence>
<dbReference type="Proteomes" id="UP000295257">
    <property type="component" value="Unassembled WGS sequence"/>
</dbReference>
<dbReference type="STRING" id="1612.ABB44_07105"/>
<dbReference type="InterPro" id="IPR013785">
    <property type="entry name" value="Aldolase_TIM"/>
</dbReference>
<evidence type="ECO:0000256" key="2">
    <source>
        <dbReference type="ARBA" id="ARBA00004496"/>
    </source>
</evidence>
<dbReference type="AlphaFoldDB" id="A0A4R5NDX3"/>
<keyword evidence="7 12" id="KW-0963">Cytoplasm</keyword>
<dbReference type="PANTHER" id="PTHR43090:SF2">
    <property type="entry name" value="1-(5-PHOSPHORIBOSYL)-5-[(5-PHOSPHORIBOSYLAMINO)METHYLIDENEAMINO] IMIDAZOLE-4-CARBOXAMIDE ISOMERASE"/>
    <property type="match status" value="1"/>
</dbReference>
<evidence type="ECO:0000256" key="1">
    <source>
        <dbReference type="ARBA" id="ARBA00000901"/>
    </source>
</evidence>
<evidence type="ECO:0000256" key="10">
    <source>
        <dbReference type="ARBA" id="ARBA00023235"/>
    </source>
</evidence>
<dbReference type="EC" id="5.3.1.16" evidence="5 12"/>
<dbReference type="NCBIfam" id="TIGR00007">
    <property type="entry name" value="1-(5-phosphoribosyl)-5-[(5-phosphoribosylamino)methylideneamino]imidazole-4-carboxamide isomerase"/>
    <property type="match status" value="1"/>
</dbReference>
<dbReference type="Pfam" id="PF00977">
    <property type="entry name" value="His_biosynth"/>
    <property type="match status" value="1"/>
</dbReference>
<evidence type="ECO:0000256" key="9">
    <source>
        <dbReference type="ARBA" id="ARBA00023102"/>
    </source>
</evidence>
<evidence type="ECO:0000256" key="14">
    <source>
        <dbReference type="RuleBase" id="RU003658"/>
    </source>
</evidence>
<comment type="catalytic activity">
    <reaction evidence="1 12 14">
        <text>1-(5-phospho-beta-D-ribosyl)-5-[(5-phospho-beta-D-ribosylamino)methylideneamino]imidazole-4-carboxamide = 5-[(5-phospho-1-deoxy-D-ribulos-1-ylimino)methylamino]-1-(5-phospho-beta-D-ribosyl)imidazole-4-carboxamide</text>
        <dbReference type="Rhea" id="RHEA:15469"/>
        <dbReference type="ChEBI" id="CHEBI:58435"/>
        <dbReference type="ChEBI" id="CHEBI:58525"/>
        <dbReference type="EC" id="5.3.1.16"/>
    </reaction>
</comment>
<evidence type="ECO:0000256" key="7">
    <source>
        <dbReference type="ARBA" id="ARBA00022490"/>
    </source>
</evidence>
<comment type="pathway">
    <text evidence="3 12 14">Amino-acid biosynthesis; L-histidine biosynthesis; L-histidine from 5-phospho-alpha-D-ribose 1-diphosphate: step 4/9.</text>
</comment>
<evidence type="ECO:0000313" key="16">
    <source>
        <dbReference type="Proteomes" id="UP000295257"/>
    </source>
</evidence>
<evidence type="ECO:0000256" key="8">
    <source>
        <dbReference type="ARBA" id="ARBA00022605"/>
    </source>
</evidence>
<protein>
    <recommendedName>
        <fullName evidence="6 12">1-(5-phosphoribosyl)-5-[(5-phosphoribosylamino)methylideneamino] imidazole-4-carboxamide isomerase</fullName>
        <ecNumber evidence="5 12">5.3.1.16</ecNumber>
    </recommendedName>
    <alternativeName>
        <fullName evidence="11 12">Phosphoribosylformimino-5-aminoimidazole carboxamide ribotide isomerase</fullName>
    </alternativeName>
</protein>
<dbReference type="UniPathway" id="UPA00031">
    <property type="reaction ID" value="UER00009"/>
</dbReference>
<dbReference type="SUPFAM" id="SSF51366">
    <property type="entry name" value="Ribulose-phoshate binding barrel"/>
    <property type="match status" value="1"/>
</dbReference>
<reference evidence="15 16" key="1">
    <citation type="journal article" date="2019" name="Appl. Microbiol. Biotechnol.">
        <title>Uncovering carbohydrate metabolism through a genotype-phenotype association study of 56 lactic acid bacteria genomes.</title>
        <authorList>
            <person name="Buron-Moles G."/>
            <person name="Chailyan A."/>
            <person name="Dolejs I."/>
            <person name="Forster J."/>
            <person name="Miks M.H."/>
        </authorList>
    </citation>
    <scope>NUCLEOTIDE SEQUENCE [LARGE SCALE GENOMIC DNA]</scope>
    <source>
        <strain evidence="15 16">ATCC 29644</strain>
    </source>
</reference>
<dbReference type="Gene3D" id="3.20.20.70">
    <property type="entry name" value="Aldolase class I"/>
    <property type="match status" value="1"/>
</dbReference>
<dbReference type="PANTHER" id="PTHR43090">
    <property type="entry name" value="1-(5-PHOSPHORIBOSYL)-5-[(5-PHOSPHORIBOSYLAMINO)METHYLIDENEAMINO] IMIDAZOLE-4-CARBOXAMIDE ISOMERASE"/>
    <property type="match status" value="1"/>
</dbReference>
<keyword evidence="10 12" id="KW-0413">Isomerase</keyword>
<accession>A0A4R5NDX3</accession>
<dbReference type="InterPro" id="IPR023016">
    <property type="entry name" value="HisA/PriA"/>
</dbReference>
<dbReference type="EMBL" id="PUFN01000019">
    <property type="protein sequence ID" value="TDG71780.1"/>
    <property type="molecule type" value="Genomic_DNA"/>
</dbReference>
<evidence type="ECO:0000256" key="13">
    <source>
        <dbReference type="RuleBase" id="RU003657"/>
    </source>
</evidence>
<evidence type="ECO:0000256" key="3">
    <source>
        <dbReference type="ARBA" id="ARBA00005133"/>
    </source>
</evidence>